<dbReference type="Pfam" id="PF06629">
    <property type="entry name" value="MipA"/>
    <property type="match status" value="1"/>
</dbReference>
<dbReference type="InterPro" id="IPR010583">
    <property type="entry name" value="MipA"/>
</dbReference>
<dbReference type="RefSeq" id="WP_129149958.1">
    <property type="nucleotide sequence ID" value="NZ_JBHSDO010000013.1"/>
</dbReference>
<keyword evidence="3 6" id="KW-0732">Signal</keyword>
<protein>
    <submittedName>
        <fullName evidence="7">MipA/OmpV family protein</fullName>
    </submittedName>
</protein>
<dbReference type="PROSITE" id="PS51257">
    <property type="entry name" value="PROKAR_LIPOPROTEIN"/>
    <property type="match status" value="1"/>
</dbReference>
<gene>
    <name evidence="7" type="ORF">C7R54_09650</name>
</gene>
<dbReference type="PANTHER" id="PTHR38776">
    <property type="entry name" value="MLTA-INTERACTING PROTEIN-RELATED"/>
    <property type="match status" value="1"/>
</dbReference>
<dbReference type="Proteomes" id="UP000290849">
    <property type="component" value="Unassembled WGS sequence"/>
</dbReference>
<dbReference type="PANTHER" id="PTHR38776:SF1">
    <property type="entry name" value="MLTA-INTERACTING PROTEIN-RELATED"/>
    <property type="match status" value="1"/>
</dbReference>
<feature type="signal peptide" evidence="6">
    <location>
        <begin position="1"/>
        <end position="26"/>
    </location>
</feature>
<accession>A0A4Q1HLQ4</accession>
<name>A0A4Q1HLQ4_9BURK</name>
<keyword evidence="8" id="KW-1185">Reference proteome</keyword>
<dbReference type="AlphaFoldDB" id="A0A4Q1HLQ4"/>
<keyword evidence="4" id="KW-0472">Membrane</keyword>
<dbReference type="EMBL" id="PYAL01000002">
    <property type="protein sequence ID" value="RXN91403.1"/>
    <property type="molecule type" value="Genomic_DNA"/>
</dbReference>
<organism evidence="7 8">
    <name type="scientific">Achromobacter aloeverae</name>
    <dbReference type="NCBI Taxonomy" id="1750518"/>
    <lineage>
        <taxon>Bacteria</taxon>
        <taxon>Pseudomonadati</taxon>
        <taxon>Pseudomonadota</taxon>
        <taxon>Betaproteobacteria</taxon>
        <taxon>Burkholderiales</taxon>
        <taxon>Alcaligenaceae</taxon>
        <taxon>Achromobacter</taxon>
    </lineage>
</organism>
<evidence type="ECO:0000256" key="5">
    <source>
        <dbReference type="ARBA" id="ARBA00023237"/>
    </source>
</evidence>
<evidence type="ECO:0000256" key="2">
    <source>
        <dbReference type="ARBA" id="ARBA00005722"/>
    </source>
</evidence>
<evidence type="ECO:0000313" key="7">
    <source>
        <dbReference type="EMBL" id="RXN91403.1"/>
    </source>
</evidence>
<dbReference type="GO" id="GO:0009279">
    <property type="term" value="C:cell outer membrane"/>
    <property type="evidence" value="ECO:0007669"/>
    <property type="project" value="UniProtKB-SubCell"/>
</dbReference>
<comment type="similarity">
    <text evidence="2">Belongs to the MipA/OmpV family.</text>
</comment>
<sequence>MRMSIVARCLMASAVLGGACAGAAQAQEQATNGIGLGVGVVPVYEGSREYHALPVPLFNYHSGNFFITPRMGLPAMGLKTSLAPDLDAGVFLGLNLGRKADDADRTKGLDDIKFHAAYGTYVEWHPGRYSLGAGYKQAARNGYGGTLELRASYAAIKTEQNTVRVGVSTEWADHDTMQTWFGVTSSQAARSREGLSTYSPSSGFKSAALFTTWSYRINASWSTVSTIGVHTLLGDARDSPLTERKTNLFGSVGVMYRF</sequence>
<reference evidence="7 8" key="1">
    <citation type="journal article" date="2017" name="Int. J. Syst. Evol. Microbiol.">
        <title>Achromobacter aloeverae sp. nov., isolated from the root of Aloe vera (L.) Burm.f.</title>
        <authorList>
            <person name="Kuncharoen N."/>
            <person name="Muramatsu Y."/>
            <person name="Shibata C."/>
            <person name="Kamakura Y."/>
            <person name="Nakagawa Y."/>
            <person name="Tanasupawat S."/>
        </authorList>
    </citation>
    <scope>NUCLEOTIDE SEQUENCE [LARGE SCALE GENOMIC DNA]</scope>
    <source>
        <strain evidence="7 8">AVA-1</strain>
    </source>
</reference>
<comment type="caution">
    <text evidence="7">The sequence shown here is derived from an EMBL/GenBank/DDBJ whole genome shotgun (WGS) entry which is preliminary data.</text>
</comment>
<evidence type="ECO:0000313" key="8">
    <source>
        <dbReference type="Proteomes" id="UP000290849"/>
    </source>
</evidence>
<keyword evidence="5" id="KW-0998">Cell outer membrane</keyword>
<comment type="subcellular location">
    <subcellularLocation>
        <location evidence="1">Cell outer membrane</location>
    </subcellularLocation>
</comment>
<dbReference type="OrthoDB" id="8585044at2"/>
<evidence type="ECO:0000256" key="6">
    <source>
        <dbReference type="SAM" id="SignalP"/>
    </source>
</evidence>
<evidence type="ECO:0000256" key="3">
    <source>
        <dbReference type="ARBA" id="ARBA00022729"/>
    </source>
</evidence>
<evidence type="ECO:0000256" key="1">
    <source>
        <dbReference type="ARBA" id="ARBA00004442"/>
    </source>
</evidence>
<proteinExistence type="inferred from homology"/>
<evidence type="ECO:0000256" key="4">
    <source>
        <dbReference type="ARBA" id="ARBA00023136"/>
    </source>
</evidence>
<feature type="chain" id="PRO_5020587618" evidence="6">
    <location>
        <begin position="27"/>
        <end position="258"/>
    </location>
</feature>